<accession>A0A8V5GU95</accession>
<name>A0A8V5GU95_MELUD</name>
<proteinExistence type="predicted"/>
<protein>
    <submittedName>
        <fullName evidence="1">Uncharacterized protein</fullName>
    </submittedName>
</protein>
<organism evidence="1 2">
    <name type="scientific">Melopsittacus undulatus</name>
    <name type="common">Budgerigar</name>
    <name type="synonym">Psittacus undulatus</name>
    <dbReference type="NCBI Taxonomy" id="13146"/>
    <lineage>
        <taxon>Eukaryota</taxon>
        <taxon>Metazoa</taxon>
        <taxon>Chordata</taxon>
        <taxon>Craniata</taxon>
        <taxon>Vertebrata</taxon>
        <taxon>Euteleostomi</taxon>
        <taxon>Archelosauria</taxon>
        <taxon>Archosauria</taxon>
        <taxon>Dinosauria</taxon>
        <taxon>Saurischia</taxon>
        <taxon>Theropoda</taxon>
        <taxon>Coelurosauria</taxon>
        <taxon>Aves</taxon>
        <taxon>Neognathae</taxon>
        <taxon>Neoaves</taxon>
        <taxon>Telluraves</taxon>
        <taxon>Australaves</taxon>
        <taxon>Psittaciformes</taxon>
        <taxon>Psittaculidae</taxon>
        <taxon>Melopsittacus</taxon>
    </lineage>
</organism>
<reference evidence="1" key="3">
    <citation type="submission" date="2025-09" db="UniProtKB">
        <authorList>
            <consortium name="Ensembl"/>
        </authorList>
    </citation>
    <scope>IDENTIFICATION</scope>
</reference>
<dbReference type="Ensembl" id="ENSMUNT00000029325.1">
    <property type="protein sequence ID" value="ENSMUNP00000028683.1"/>
    <property type="gene ID" value="ENSMUNG00000021842.1"/>
</dbReference>
<dbReference type="InterPro" id="IPR024280">
    <property type="entry name" value="FAM167"/>
</dbReference>
<reference evidence="1" key="2">
    <citation type="submission" date="2025-08" db="UniProtKB">
        <authorList>
            <consortium name="Ensembl"/>
        </authorList>
    </citation>
    <scope>IDENTIFICATION</scope>
</reference>
<dbReference type="Proteomes" id="UP000694405">
    <property type="component" value="Chromosome 14"/>
</dbReference>
<dbReference type="AlphaFoldDB" id="A0A8V5GU95"/>
<keyword evidence="2" id="KW-1185">Reference proteome</keyword>
<evidence type="ECO:0000313" key="2">
    <source>
        <dbReference type="Proteomes" id="UP000694405"/>
    </source>
</evidence>
<reference evidence="1" key="1">
    <citation type="submission" date="2020-03" db="EMBL/GenBank/DDBJ databases">
        <title>Melopsittacus undulatus (budgerigar) genome, bMelUnd1, maternal haplotype with Z.</title>
        <authorList>
            <person name="Gedman G."/>
            <person name="Mountcastle J."/>
            <person name="Haase B."/>
            <person name="Formenti G."/>
            <person name="Wright T."/>
            <person name="Apodaca J."/>
            <person name="Pelan S."/>
            <person name="Chow W."/>
            <person name="Rhie A."/>
            <person name="Howe K."/>
            <person name="Fedrigo O."/>
            <person name="Jarvis E.D."/>
        </authorList>
    </citation>
    <scope>NUCLEOTIDE SEQUENCE [LARGE SCALE GENOMIC DNA]</scope>
</reference>
<dbReference type="Pfam" id="PF11652">
    <property type="entry name" value="FAM167"/>
    <property type="match status" value="1"/>
</dbReference>
<evidence type="ECO:0000313" key="1">
    <source>
        <dbReference type="Ensembl" id="ENSMUNP00000028683.1"/>
    </source>
</evidence>
<sequence>TEAQVGTRPEAQLMCLWAQLHQLKVEQTCHQHKDILDDTQICSATSHPRMLFMLSMPLKHIGITRMNINSQRFCLC</sequence>